<dbReference type="InterPro" id="IPR036390">
    <property type="entry name" value="WH_DNA-bd_sf"/>
</dbReference>
<sequence length="356" mass="41672">MKIELKIIEQLKNNIEELIPVKGLEFHFELEPSSEQLWNPDFVAHASFKNLQFKIAGEVISLKSFPIFQDKISHLRSYAGENKDSVPVIVAQYLSPDRRKQCQNAGVYFLDLSGNVFLEYEDLYIERIGFPNRFPEERRGRGPFSDKASLILRAIFSNKEKLWGVRELAQSVNLDPGFVSRMARELEKRNYVVRLNAKLKLRDPKSILEDWVREYDYKKNREVKFFCLGKSPDEIMDKVRDVDILERVQYAFGLHAGANLASPYAVYNEVHIYIPSRDSIDFFEDKLKLKESQQGANVILLLPYYKQSVFYGKQKIRGLWVVSDIQLYLDLYNYPIRGLEQAEHLYEKRLKKLIEG</sequence>
<dbReference type="AlphaFoldDB" id="X0SWV1"/>
<name>X0SWV1_9ZZZZ</name>
<accession>X0SWV1</accession>
<dbReference type="Pfam" id="PF09952">
    <property type="entry name" value="AbiEi_2"/>
    <property type="match status" value="1"/>
</dbReference>
<evidence type="ECO:0008006" key="2">
    <source>
        <dbReference type="Google" id="ProtNLM"/>
    </source>
</evidence>
<protein>
    <recommendedName>
        <fullName evidence="2">HTH marR-type domain-containing protein</fullName>
    </recommendedName>
</protein>
<gene>
    <name evidence="1" type="ORF">S01H1_03715</name>
</gene>
<comment type="caution">
    <text evidence="1">The sequence shown here is derived from an EMBL/GenBank/DDBJ whole genome shotgun (WGS) entry which is preliminary data.</text>
</comment>
<dbReference type="SUPFAM" id="SSF46785">
    <property type="entry name" value="Winged helix' DNA-binding domain"/>
    <property type="match status" value="1"/>
</dbReference>
<evidence type="ECO:0000313" key="1">
    <source>
        <dbReference type="EMBL" id="GAF79606.1"/>
    </source>
</evidence>
<reference evidence="1" key="1">
    <citation type="journal article" date="2014" name="Front. Microbiol.">
        <title>High frequency of phylogenetically diverse reductive dehalogenase-homologous genes in deep subseafloor sedimentary metagenomes.</title>
        <authorList>
            <person name="Kawai M."/>
            <person name="Futagami T."/>
            <person name="Toyoda A."/>
            <person name="Takaki Y."/>
            <person name="Nishi S."/>
            <person name="Hori S."/>
            <person name="Arai W."/>
            <person name="Tsubouchi T."/>
            <person name="Morono Y."/>
            <person name="Uchiyama I."/>
            <person name="Ito T."/>
            <person name="Fujiyama A."/>
            <person name="Inagaki F."/>
            <person name="Takami H."/>
        </authorList>
    </citation>
    <scope>NUCLEOTIDE SEQUENCE</scope>
    <source>
        <strain evidence="1">Expedition CK06-06</strain>
    </source>
</reference>
<dbReference type="EMBL" id="BARS01002002">
    <property type="protein sequence ID" value="GAF79606.1"/>
    <property type="molecule type" value="Genomic_DNA"/>
</dbReference>
<organism evidence="1">
    <name type="scientific">marine sediment metagenome</name>
    <dbReference type="NCBI Taxonomy" id="412755"/>
    <lineage>
        <taxon>unclassified sequences</taxon>
        <taxon>metagenomes</taxon>
        <taxon>ecological metagenomes</taxon>
    </lineage>
</organism>
<proteinExistence type="predicted"/>
<dbReference type="InterPro" id="IPR019238">
    <property type="entry name" value="AbiEi_2"/>
</dbReference>